<dbReference type="EMBL" id="JAEDAJ010000001">
    <property type="protein sequence ID" value="MBK0329982.1"/>
    <property type="molecule type" value="Genomic_DNA"/>
</dbReference>
<evidence type="ECO:0000313" key="3">
    <source>
        <dbReference type="EMBL" id="MBK0329982.1"/>
    </source>
</evidence>
<reference evidence="3 4" key="1">
    <citation type="submission" date="2020-12" db="EMBL/GenBank/DDBJ databases">
        <title>Brachybacterium sp. MASK1Z-5, whole genome shotgun sequence.</title>
        <authorList>
            <person name="Tuo L."/>
        </authorList>
    </citation>
    <scope>NUCLEOTIDE SEQUENCE [LARGE SCALE GENOMIC DNA]</scope>
    <source>
        <strain evidence="3 4">MASK1Z-5</strain>
    </source>
</reference>
<dbReference type="InterPro" id="IPR006016">
    <property type="entry name" value="UspA"/>
</dbReference>
<protein>
    <submittedName>
        <fullName evidence="3">Universal stress protein</fullName>
    </submittedName>
</protein>
<dbReference type="SUPFAM" id="SSF52402">
    <property type="entry name" value="Adenine nucleotide alpha hydrolases-like"/>
    <property type="match status" value="1"/>
</dbReference>
<comment type="caution">
    <text evidence="3">The sequence shown here is derived from an EMBL/GenBank/DDBJ whole genome shotgun (WGS) entry which is preliminary data.</text>
</comment>
<organism evidence="3 4">
    <name type="scientific">Brachybacterium halotolerans</name>
    <dbReference type="NCBI Taxonomy" id="2795215"/>
    <lineage>
        <taxon>Bacteria</taxon>
        <taxon>Bacillati</taxon>
        <taxon>Actinomycetota</taxon>
        <taxon>Actinomycetes</taxon>
        <taxon>Micrococcales</taxon>
        <taxon>Dermabacteraceae</taxon>
        <taxon>Brachybacterium</taxon>
    </lineage>
</organism>
<dbReference type="Proteomes" id="UP000612352">
    <property type="component" value="Unassembled WGS sequence"/>
</dbReference>
<dbReference type="RefSeq" id="WP_200500651.1">
    <property type="nucleotide sequence ID" value="NZ_JAEDAJ010000001.1"/>
</dbReference>
<accession>A0ABS1B6W3</accession>
<dbReference type="CDD" id="cd00293">
    <property type="entry name" value="USP-like"/>
    <property type="match status" value="1"/>
</dbReference>
<feature type="domain" description="UspA" evidence="2">
    <location>
        <begin position="8"/>
        <end position="153"/>
    </location>
</feature>
<dbReference type="Pfam" id="PF00582">
    <property type="entry name" value="Usp"/>
    <property type="match status" value="1"/>
</dbReference>
<keyword evidence="4" id="KW-1185">Reference proteome</keyword>
<comment type="similarity">
    <text evidence="1">Belongs to the universal stress protein A family.</text>
</comment>
<sequence>MMDSTPTVVVGVIPGQHSRVVAEAATFAERFGAELVCASVDASSYTLERRPDGTVTALPVDPDAFEEIVEVFDPALHRAIAETLADRGVHWSTVALAGPPAQELMRLADQLDAAMIVVGTRESGLRASLREFLSGSVAVHLAHHQERPVVVVPLASHGEDLTLPWEDES</sequence>
<dbReference type="Gene3D" id="3.40.50.620">
    <property type="entry name" value="HUPs"/>
    <property type="match status" value="1"/>
</dbReference>
<evidence type="ECO:0000256" key="1">
    <source>
        <dbReference type="ARBA" id="ARBA00008791"/>
    </source>
</evidence>
<evidence type="ECO:0000313" key="4">
    <source>
        <dbReference type="Proteomes" id="UP000612352"/>
    </source>
</evidence>
<dbReference type="PANTHER" id="PTHR46268:SF6">
    <property type="entry name" value="UNIVERSAL STRESS PROTEIN UP12"/>
    <property type="match status" value="1"/>
</dbReference>
<name>A0ABS1B6W3_9MICO</name>
<gene>
    <name evidence="3" type="ORF">I8D64_00990</name>
</gene>
<dbReference type="PANTHER" id="PTHR46268">
    <property type="entry name" value="STRESS RESPONSE PROTEIN NHAX"/>
    <property type="match status" value="1"/>
</dbReference>
<dbReference type="InterPro" id="IPR014729">
    <property type="entry name" value="Rossmann-like_a/b/a_fold"/>
</dbReference>
<proteinExistence type="inferred from homology"/>
<evidence type="ECO:0000259" key="2">
    <source>
        <dbReference type="Pfam" id="PF00582"/>
    </source>
</evidence>